<keyword evidence="2" id="KW-0732">Signal</keyword>
<feature type="region of interest" description="Disordered" evidence="1">
    <location>
        <begin position="171"/>
        <end position="208"/>
    </location>
</feature>
<feature type="region of interest" description="Disordered" evidence="1">
    <location>
        <begin position="23"/>
        <end position="95"/>
    </location>
</feature>
<feature type="compositionally biased region" description="Low complexity" evidence="1">
    <location>
        <begin position="191"/>
        <end position="208"/>
    </location>
</feature>
<keyword evidence="5" id="KW-1185">Reference proteome</keyword>
<dbReference type="InterPro" id="IPR027275">
    <property type="entry name" value="PRC-brl_dom"/>
</dbReference>
<dbReference type="Proteomes" id="UP001596456">
    <property type="component" value="Unassembled WGS sequence"/>
</dbReference>
<evidence type="ECO:0000259" key="3">
    <source>
        <dbReference type="Pfam" id="PF05239"/>
    </source>
</evidence>
<dbReference type="PANTHER" id="PTHR36505:SF1">
    <property type="entry name" value="BLR1072 PROTEIN"/>
    <property type="match status" value="1"/>
</dbReference>
<feature type="signal peptide" evidence="2">
    <location>
        <begin position="1"/>
        <end position="22"/>
    </location>
</feature>
<proteinExistence type="predicted"/>
<sequence length="208" mass="21150">MRKELIGAASAAALLVCGTAWAQSTATQPDDRSTTTTQSTTTQGSTSPGTMGQGTTSTSPGMTSPSTTTQGSTAQGTTSGSTMGGSATAGRTSAEKLMGKTVVDASGEELGDVKDVIMDANTGEARQIVISSGGFLGIGAKDIAVPFQQAQIQQGSEEITVTGLTRNQVEQMPEFEYDENTVSLSRDRGQSETNSTTTTTRSGSGSGQ</sequence>
<dbReference type="InterPro" id="IPR011033">
    <property type="entry name" value="PRC_barrel-like_sf"/>
</dbReference>
<gene>
    <name evidence="4" type="ORF">ACFQPS_08360</name>
</gene>
<name>A0ABW2KT05_9PROT</name>
<reference evidence="5" key="1">
    <citation type="journal article" date="2019" name="Int. J. Syst. Evol. Microbiol.">
        <title>The Global Catalogue of Microorganisms (GCM) 10K type strain sequencing project: providing services to taxonomists for standard genome sequencing and annotation.</title>
        <authorList>
            <consortium name="The Broad Institute Genomics Platform"/>
            <consortium name="The Broad Institute Genome Sequencing Center for Infectious Disease"/>
            <person name="Wu L."/>
            <person name="Ma J."/>
        </authorList>
    </citation>
    <scope>NUCLEOTIDE SEQUENCE [LARGE SCALE GENOMIC DNA]</scope>
    <source>
        <strain evidence="5">CGMCC 1.16275</strain>
    </source>
</reference>
<dbReference type="RefSeq" id="WP_377358080.1">
    <property type="nucleotide sequence ID" value="NZ_JBHTCM010000010.1"/>
</dbReference>
<comment type="caution">
    <text evidence="4">The sequence shown here is derived from an EMBL/GenBank/DDBJ whole genome shotgun (WGS) entry which is preliminary data.</text>
</comment>
<dbReference type="SUPFAM" id="SSF50346">
    <property type="entry name" value="PRC-barrel domain"/>
    <property type="match status" value="1"/>
</dbReference>
<accession>A0ABW2KT05</accession>
<feature type="domain" description="PRC-barrel" evidence="3">
    <location>
        <begin position="94"/>
        <end position="163"/>
    </location>
</feature>
<dbReference type="PANTHER" id="PTHR36505">
    <property type="entry name" value="BLR1072 PROTEIN"/>
    <property type="match status" value="1"/>
</dbReference>
<evidence type="ECO:0000256" key="2">
    <source>
        <dbReference type="SAM" id="SignalP"/>
    </source>
</evidence>
<dbReference type="Pfam" id="PF05239">
    <property type="entry name" value="PRC"/>
    <property type="match status" value="1"/>
</dbReference>
<dbReference type="Gene3D" id="2.30.30.240">
    <property type="entry name" value="PRC-barrel domain"/>
    <property type="match status" value="1"/>
</dbReference>
<feature type="chain" id="PRO_5046675348" evidence="2">
    <location>
        <begin position="23"/>
        <end position="208"/>
    </location>
</feature>
<protein>
    <submittedName>
        <fullName evidence="4">PRC-barrel domain-containing protein</fullName>
    </submittedName>
</protein>
<feature type="compositionally biased region" description="Low complexity" evidence="1">
    <location>
        <begin position="34"/>
        <end position="90"/>
    </location>
</feature>
<evidence type="ECO:0000256" key="1">
    <source>
        <dbReference type="SAM" id="MobiDB-lite"/>
    </source>
</evidence>
<organism evidence="4 5">
    <name type="scientific">Rhodocista pekingensis</name>
    <dbReference type="NCBI Taxonomy" id="201185"/>
    <lineage>
        <taxon>Bacteria</taxon>
        <taxon>Pseudomonadati</taxon>
        <taxon>Pseudomonadota</taxon>
        <taxon>Alphaproteobacteria</taxon>
        <taxon>Rhodospirillales</taxon>
        <taxon>Azospirillaceae</taxon>
        <taxon>Rhodocista</taxon>
    </lineage>
</organism>
<evidence type="ECO:0000313" key="5">
    <source>
        <dbReference type="Proteomes" id="UP001596456"/>
    </source>
</evidence>
<evidence type="ECO:0000313" key="4">
    <source>
        <dbReference type="EMBL" id="MFC7333172.1"/>
    </source>
</evidence>
<dbReference type="EMBL" id="JBHTCM010000010">
    <property type="protein sequence ID" value="MFC7333172.1"/>
    <property type="molecule type" value="Genomic_DNA"/>
</dbReference>